<feature type="transmembrane region" description="Helical" evidence="1">
    <location>
        <begin position="6"/>
        <end position="28"/>
    </location>
</feature>
<dbReference type="RefSeq" id="WP_226393404.1">
    <property type="nucleotide sequence ID" value="NZ_JADCKB010000024.1"/>
</dbReference>
<evidence type="ECO:0000313" key="2">
    <source>
        <dbReference type="EMBL" id="MBE5040864.1"/>
    </source>
</evidence>
<feature type="transmembrane region" description="Helical" evidence="1">
    <location>
        <begin position="69"/>
        <end position="99"/>
    </location>
</feature>
<evidence type="ECO:0000313" key="3">
    <source>
        <dbReference type="Proteomes" id="UP000806542"/>
    </source>
</evidence>
<proteinExistence type="predicted"/>
<evidence type="ECO:0000256" key="1">
    <source>
        <dbReference type="SAM" id="Phobius"/>
    </source>
</evidence>
<feature type="transmembrane region" description="Helical" evidence="1">
    <location>
        <begin position="40"/>
        <end position="63"/>
    </location>
</feature>
<dbReference type="AlphaFoldDB" id="A0A9D5M7A7"/>
<dbReference type="InterPro" id="IPR046113">
    <property type="entry name" value="DUF6050"/>
</dbReference>
<name>A0A9D5M7A7_9FIRM</name>
<dbReference type="Pfam" id="PF19517">
    <property type="entry name" value="DUF6050"/>
    <property type="match status" value="1"/>
</dbReference>
<organism evidence="2 3">
    <name type="scientific">Ructibacterium gallinarum</name>
    <dbReference type="NCBI Taxonomy" id="2779355"/>
    <lineage>
        <taxon>Bacteria</taxon>
        <taxon>Bacillati</taxon>
        <taxon>Bacillota</taxon>
        <taxon>Clostridia</taxon>
        <taxon>Eubacteriales</taxon>
        <taxon>Oscillospiraceae</taxon>
        <taxon>Ructibacterium</taxon>
    </lineage>
</organism>
<keyword evidence="1" id="KW-1133">Transmembrane helix</keyword>
<keyword evidence="1" id="KW-0472">Membrane</keyword>
<keyword evidence="1" id="KW-0812">Transmembrane</keyword>
<dbReference type="Proteomes" id="UP000806542">
    <property type="component" value="Unassembled WGS sequence"/>
</dbReference>
<comment type="caution">
    <text evidence="2">The sequence shown here is derived from an EMBL/GenBank/DDBJ whole genome shotgun (WGS) entry which is preliminary data.</text>
</comment>
<dbReference type="EMBL" id="JADCKB010000024">
    <property type="protein sequence ID" value="MBE5040864.1"/>
    <property type="molecule type" value="Genomic_DNA"/>
</dbReference>
<gene>
    <name evidence="2" type="ORF">INF28_10375</name>
</gene>
<sequence>MTRTEILIDFLKKSICPILLAAILYNLFFQLTVQYSTVNYMYLLMLCGIPFGIRFMFLLPMFFGHLGTGIAIGCFNIAIGALIGGIILIWKLLVAVWYVPVTVVKLIRA</sequence>
<reference evidence="2" key="1">
    <citation type="submission" date="2020-10" db="EMBL/GenBank/DDBJ databases">
        <title>ChiBAC.</title>
        <authorList>
            <person name="Zenner C."/>
            <person name="Hitch T.C.A."/>
            <person name="Clavel T."/>
        </authorList>
    </citation>
    <scope>NUCLEOTIDE SEQUENCE</scope>
    <source>
        <strain evidence="2">DSM 107454</strain>
    </source>
</reference>
<accession>A0A9D5M7A7</accession>
<keyword evidence="3" id="KW-1185">Reference proteome</keyword>
<protein>
    <submittedName>
        <fullName evidence="2">Uncharacterized protein</fullName>
    </submittedName>
</protein>